<organism evidence="10 11">
    <name type="scientific">Loxostege sticticalis</name>
    <name type="common">Beet webworm moth</name>
    <dbReference type="NCBI Taxonomy" id="481309"/>
    <lineage>
        <taxon>Eukaryota</taxon>
        <taxon>Metazoa</taxon>
        <taxon>Ecdysozoa</taxon>
        <taxon>Arthropoda</taxon>
        <taxon>Hexapoda</taxon>
        <taxon>Insecta</taxon>
        <taxon>Pterygota</taxon>
        <taxon>Neoptera</taxon>
        <taxon>Endopterygota</taxon>
        <taxon>Lepidoptera</taxon>
        <taxon>Glossata</taxon>
        <taxon>Ditrysia</taxon>
        <taxon>Pyraloidea</taxon>
        <taxon>Crambidae</taxon>
        <taxon>Pyraustinae</taxon>
        <taxon>Loxostege</taxon>
    </lineage>
</organism>
<evidence type="ECO:0000256" key="6">
    <source>
        <dbReference type="ARBA" id="ARBA00023004"/>
    </source>
</evidence>
<accession>A0ABD0T685</accession>
<dbReference type="GO" id="GO:0004497">
    <property type="term" value="F:monooxygenase activity"/>
    <property type="evidence" value="ECO:0007669"/>
    <property type="project" value="UniProtKB-KW"/>
</dbReference>
<dbReference type="Proteomes" id="UP001549921">
    <property type="component" value="Unassembled WGS sequence"/>
</dbReference>
<dbReference type="PROSITE" id="PS00086">
    <property type="entry name" value="CYTOCHROME_P450"/>
    <property type="match status" value="1"/>
</dbReference>
<keyword evidence="3 8" id="KW-0349">Heme</keyword>
<protein>
    <recommendedName>
        <fullName evidence="12">Cytochrome P450</fullName>
    </recommendedName>
</protein>
<evidence type="ECO:0000313" key="11">
    <source>
        <dbReference type="Proteomes" id="UP001549921"/>
    </source>
</evidence>
<dbReference type="AlphaFoldDB" id="A0ABD0T685"/>
<evidence type="ECO:0000256" key="8">
    <source>
        <dbReference type="PIRSR" id="PIRSR602401-1"/>
    </source>
</evidence>
<dbReference type="Pfam" id="PF00067">
    <property type="entry name" value="p450"/>
    <property type="match status" value="1"/>
</dbReference>
<dbReference type="InterPro" id="IPR017972">
    <property type="entry name" value="Cyt_P450_CS"/>
</dbReference>
<sequence>MIMKVDKLTRMLIRPSYARCNILVSRNLASESPKPFEDVPGLKALPIIGVLHHFLPIFGTVGIQQNFFNMFNILERKYGPIVKVDGIFGRGTLVLFFEPDHFDKIYRAEETNPLRPGAQALDYYREVLRKDRFDGVYGLTSAQGEKWRDFRTKVNPALLKPKLVKLYTPGLEEIAEDAVARLLRLKDESYGTLSEEFGTEITKWSLESVALVALGSRMGCLQDGLPEDHPSHTLTYCSRNIADLMYKLEFIPHWNKERSTNFKKMMEIYDLQWDVSAMYIDQAKKRIQERGHDIPEEDQSVLEKLLAIDERVAVMMANEMLLAGIDTVAFTTIGLLYHLATNQAAQDKVRQEIREQKGARYLKACLKESLRLMPVLPANLRQTSKEHVVGGYIIPKGVFAIAPNENLSKSEKHYVRATEFIPERWLVEKSDPLFYGNTHPMVTLPFGFGVRSCIGRRIAELEIEIFTKKLLNTVRVTWNGPPLQVVTKLMNEHKKPFHFQFETLD</sequence>
<evidence type="ECO:0000256" key="2">
    <source>
        <dbReference type="ARBA" id="ARBA00010617"/>
    </source>
</evidence>
<dbReference type="EMBL" id="JBEDNZ010000009">
    <property type="protein sequence ID" value="KAL0838859.1"/>
    <property type="molecule type" value="Genomic_DNA"/>
</dbReference>
<dbReference type="InterPro" id="IPR036396">
    <property type="entry name" value="Cyt_P450_sf"/>
</dbReference>
<dbReference type="PANTHER" id="PTHR24279:SF120">
    <property type="entry name" value="CYTOCHROME P450"/>
    <property type="match status" value="1"/>
</dbReference>
<dbReference type="GO" id="GO:0046872">
    <property type="term" value="F:metal ion binding"/>
    <property type="evidence" value="ECO:0007669"/>
    <property type="project" value="UniProtKB-KW"/>
</dbReference>
<dbReference type="InterPro" id="IPR002401">
    <property type="entry name" value="Cyt_P450_E_grp-I"/>
</dbReference>
<dbReference type="Gene3D" id="1.10.630.10">
    <property type="entry name" value="Cytochrome P450"/>
    <property type="match status" value="1"/>
</dbReference>
<keyword evidence="4 8" id="KW-0479">Metal-binding</keyword>
<dbReference type="InterPro" id="IPR001128">
    <property type="entry name" value="Cyt_P450"/>
</dbReference>
<feature type="binding site" description="axial binding residue" evidence="8">
    <location>
        <position position="453"/>
    </location>
    <ligand>
        <name>heme</name>
        <dbReference type="ChEBI" id="CHEBI:30413"/>
    </ligand>
    <ligandPart>
        <name>Fe</name>
        <dbReference type="ChEBI" id="CHEBI:18248"/>
    </ligandPart>
</feature>
<dbReference type="SUPFAM" id="SSF48264">
    <property type="entry name" value="Cytochrome P450"/>
    <property type="match status" value="1"/>
</dbReference>
<evidence type="ECO:0008006" key="12">
    <source>
        <dbReference type="Google" id="ProtNLM"/>
    </source>
</evidence>
<dbReference type="InterPro" id="IPR050479">
    <property type="entry name" value="CYP11_CYP27_families"/>
</dbReference>
<evidence type="ECO:0000256" key="9">
    <source>
        <dbReference type="RuleBase" id="RU000461"/>
    </source>
</evidence>
<proteinExistence type="inferred from homology"/>
<dbReference type="PANTHER" id="PTHR24279">
    <property type="entry name" value="CYTOCHROME P450"/>
    <property type="match status" value="1"/>
</dbReference>
<keyword evidence="5 9" id="KW-0560">Oxidoreductase</keyword>
<reference evidence="10 11" key="1">
    <citation type="submission" date="2024-06" db="EMBL/GenBank/DDBJ databases">
        <title>A chromosome-level genome assembly of beet webworm, Loxostege sticticalis.</title>
        <authorList>
            <person name="Zhang Y."/>
        </authorList>
    </citation>
    <scope>NUCLEOTIDE SEQUENCE [LARGE SCALE GENOMIC DNA]</scope>
    <source>
        <strain evidence="10">AQ028</strain>
        <tissue evidence="10">Male pupae</tissue>
    </source>
</reference>
<evidence type="ECO:0000256" key="4">
    <source>
        <dbReference type="ARBA" id="ARBA00022723"/>
    </source>
</evidence>
<keyword evidence="7 9" id="KW-0503">Monooxygenase</keyword>
<comment type="caution">
    <text evidence="10">The sequence shown here is derived from an EMBL/GenBank/DDBJ whole genome shotgun (WGS) entry which is preliminary data.</text>
</comment>
<name>A0ABD0T685_LOXSC</name>
<evidence type="ECO:0000256" key="1">
    <source>
        <dbReference type="ARBA" id="ARBA00001971"/>
    </source>
</evidence>
<dbReference type="PRINTS" id="PR00463">
    <property type="entry name" value="EP450I"/>
</dbReference>
<comment type="similarity">
    <text evidence="2 9">Belongs to the cytochrome P450 family.</text>
</comment>
<gene>
    <name evidence="10" type="ORF">ABMA28_016886</name>
</gene>
<evidence type="ECO:0000256" key="3">
    <source>
        <dbReference type="ARBA" id="ARBA00022617"/>
    </source>
</evidence>
<evidence type="ECO:0000313" key="10">
    <source>
        <dbReference type="EMBL" id="KAL0838859.1"/>
    </source>
</evidence>
<dbReference type="CDD" id="cd11054">
    <property type="entry name" value="CYP24A1-like"/>
    <property type="match status" value="1"/>
</dbReference>
<keyword evidence="6 8" id="KW-0408">Iron</keyword>
<evidence type="ECO:0000256" key="7">
    <source>
        <dbReference type="ARBA" id="ARBA00023033"/>
    </source>
</evidence>
<dbReference type="PRINTS" id="PR00385">
    <property type="entry name" value="P450"/>
</dbReference>
<comment type="cofactor">
    <cofactor evidence="1 8">
        <name>heme</name>
        <dbReference type="ChEBI" id="CHEBI:30413"/>
    </cofactor>
</comment>
<evidence type="ECO:0000256" key="5">
    <source>
        <dbReference type="ARBA" id="ARBA00023002"/>
    </source>
</evidence>